<name>A0AAU9FRW2_DROMD</name>
<dbReference type="CDD" id="cd18186">
    <property type="entry name" value="BTB_POZ_ZBTB_KLHL-like"/>
    <property type="match status" value="1"/>
</dbReference>
<dbReference type="SUPFAM" id="SSF54695">
    <property type="entry name" value="POZ domain"/>
    <property type="match status" value="1"/>
</dbReference>
<evidence type="ECO:0000259" key="1">
    <source>
        <dbReference type="PROSITE" id="PS50097"/>
    </source>
</evidence>
<protein>
    <submittedName>
        <fullName evidence="2">Kelch repeat and BTB domain-containing protein 4-like</fullName>
    </submittedName>
</protein>
<evidence type="ECO:0000313" key="3">
    <source>
        <dbReference type="Proteomes" id="UP001500889"/>
    </source>
</evidence>
<dbReference type="AlphaFoldDB" id="A0AAU9FRW2"/>
<feature type="domain" description="BTB" evidence="1">
    <location>
        <begin position="19"/>
        <end position="86"/>
    </location>
</feature>
<keyword evidence="3" id="KW-1185">Reference proteome</keyword>
<dbReference type="PANTHER" id="PTHR24413">
    <property type="entry name" value="SPECKLE-TYPE POZ PROTEIN"/>
    <property type="match status" value="1"/>
</dbReference>
<reference evidence="2 3" key="1">
    <citation type="submission" date="2024-02" db="EMBL/GenBank/DDBJ databases">
        <title>A chromosome-level genome assembly of Drosophila madeirensis, a fruit fly species endemic to Madeira island.</title>
        <authorList>
            <person name="Tomihara K."/>
            <person name="Llopart A."/>
            <person name="Yamamoto D."/>
        </authorList>
    </citation>
    <scope>NUCLEOTIDE SEQUENCE [LARGE SCALE GENOMIC DNA]</scope>
    <source>
        <strain evidence="2 3">RF1</strain>
    </source>
</reference>
<organism evidence="2 3">
    <name type="scientific">Drosophila madeirensis</name>
    <name type="common">Fruit fly</name>
    <dbReference type="NCBI Taxonomy" id="30013"/>
    <lineage>
        <taxon>Eukaryota</taxon>
        <taxon>Metazoa</taxon>
        <taxon>Ecdysozoa</taxon>
        <taxon>Arthropoda</taxon>
        <taxon>Hexapoda</taxon>
        <taxon>Insecta</taxon>
        <taxon>Pterygota</taxon>
        <taxon>Neoptera</taxon>
        <taxon>Endopterygota</taxon>
        <taxon>Diptera</taxon>
        <taxon>Brachycera</taxon>
        <taxon>Muscomorpha</taxon>
        <taxon>Ephydroidea</taxon>
        <taxon>Drosophilidae</taxon>
        <taxon>Drosophila</taxon>
        <taxon>Sophophora</taxon>
    </lineage>
</organism>
<accession>A0AAU9FRW2</accession>
<dbReference type="Gene3D" id="3.30.710.10">
    <property type="entry name" value="Potassium Channel Kv1.1, Chain A"/>
    <property type="match status" value="1"/>
</dbReference>
<dbReference type="Pfam" id="PF00651">
    <property type="entry name" value="BTB"/>
    <property type="match status" value="1"/>
</dbReference>
<dbReference type="InterPro" id="IPR000210">
    <property type="entry name" value="BTB/POZ_dom"/>
</dbReference>
<gene>
    <name evidence="2" type="ORF">DMAD_06469</name>
</gene>
<proteinExistence type="predicted"/>
<sequence length="326" mass="37634">METWLEPVFTDLLENKTFSDCLIVVEPETFDCHKVILASASEFFERMFLGDFKESKCGQFIVNDVKPKTFKYFLEYIYTYNIKNLKKHNSTVLVDLLVVGTKWLVASLQSDCVKLLTERAKAMTIGDLLELFQGAYNVDNKSLIDVAKKNLKERYKNRMNCYEALMLTSDVFEQYLIVTDRYMEEVERFKMIQDYVNLNGLHVGDAEADKNEASGVLEIEDVNKVGEGIRKELCDVKPVGDTATKAVELHVGDQQEMKLKAIHSKYVRTLLGYIKYEKMTKAQFYEVVGKSSLLDFKEKFEKFNLTAWQYSDDECDSECGDLNSHK</sequence>
<dbReference type="EMBL" id="AP029265">
    <property type="protein sequence ID" value="BFF98268.1"/>
    <property type="molecule type" value="Genomic_DNA"/>
</dbReference>
<dbReference type="PROSITE" id="PS50097">
    <property type="entry name" value="BTB"/>
    <property type="match status" value="1"/>
</dbReference>
<dbReference type="InterPro" id="IPR011333">
    <property type="entry name" value="SKP1/BTB/POZ_sf"/>
</dbReference>
<dbReference type="Proteomes" id="UP001500889">
    <property type="component" value="Chromosome J"/>
</dbReference>
<dbReference type="SMART" id="SM00225">
    <property type="entry name" value="BTB"/>
    <property type="match status" value="1"/>
</dbReference>
<evidence type="ECO:0000313" key="2">
    <source>
        <dbReference type="EMBL" id="BFF98268.1"/>
    </source>
</evidence>